<sequence>MKTYRLLPLLPVLLAASASADSFELKDGSKIEGTILRTDGSDYIIEVQVTKSIKDERRIPKADVVKQVAEQKDQTEFAAIAALVPAPDLYSESEYEVASAKVQSFIKKHPNSPRKKDAQKIYDTLETELAAIKTGGVKFEGRMIPASERAPKAYGLDASIAASNLKKAGDKGEVVSALREWTKLEKDFLGSSAYRDNKDYALTLMKTHLANVTSVLSGYDARVKARQTGLQGMDQSDRVRSEQAIQEEQSAYAARVEREKADGIKWHTLDPFAKKELDEAKRSLETEIRRLTSLDTSTLQNTEAAYEEAYASITKAGAKKQEIDAAISKARGFNMPQKYIDELQKLAPATPAP</sequence>
<evidence type="ECO:0000313" key="3">
    <source>
        <dbReference type="Proteomes" id="UP001165653"/>
    </source>
</evidence>
<organism evidence="2 3">
    <name type="scientific">Luteolibacter rhizosphaerae</name>
    <dbReference type="NCBI Taxonomy" id="2989719"/>
    <lineage>
        <taxon>Bacteria</taxon>
        <taxon>Pseudomonadati</taxon>
        <taxon>Verrucomicrobiota</taxon>
        <taxon>Verrucomicrobiia</taxon>
        <taxon>Verrucomicrobiales</taxon>
        <taxon>Verrucomicrobiaceae</taxon>
        <taxon>Luteolibacter</taxon>
    </lineage>
</organism>
<dbReference type="RefSeq" id="WP_264515971.1">
    <property type="nucleotide sequence ID" value="NZ_JAPDDR010000015.1"/>
</dbReference>
<gene>
    <name evidence="2" type="ORF">OJ996_22595</name>
</gene>
<feature type="chain" id="PRO_5045721268" evidence="1">
    <location>
        <begin position="21"/>
        <end position="353"/>
    </location>
</feature>
<evidence type="ECO:0000256" key="1">
    <source>
        <dbReference type="SAM" id="SignalP"/>
    </source>
</evidence>
<feature type="signal peptide" evidence="1">
    <location>
        <begin position="1"/>
        <end position="20"/>
    </location>
</feature>
<keyword evidence="3" id="KW-1185">Reference proteome</keyword>
<dbReference type="NCBIfam" id="NF041881">
    <property type="entry name" value="PTPDL_fam"/>
    <property type="match status" value="1"/>
</dbReference>
<name>A0ABT3G9B5_9BACT</name>
<evidence type="ECO:0000313" key="2">
    <source>
        <dbReference type="EMBL" id="MCW1916395.1"/>
    </source>
</evidence>
<accession>A0ABT3G9B5</accession>
<dbReference type="EMBL" id="JAPDDR010000015">
    <property type="protein sequence ID" value="MCW1916395.1"/>
    <property type="molecule type" value="Genomic_DNA"/>
</dbReference>
<dbReference type="Proteomes" id="UP001165653">
    <property type="component" value="Unassembled WGS sequence"/>
</dbReference>
<protein>
    <submittedName>
        <fullName evidence="2">Uncharacterized protein</fullName>
    </submittedName>
</protein>
<reference evidence="2" key="1">
    <citation type="submission" date="2022-10" db="EMBL/GenBank/DDBJ databases">
        <title>Luteolibacter sp. GHJ8, whole genome shotgun sequencing project.</title>
        <authorList>
            <person name="Zhao G."/>
            <person name="Shen L."/>
        </authorList>
    </citation>
    <scope>NUCLEOTIDE SEQUENCE</scope>
    <source>
        <strain evidence="2">GHJ8</strain>
    </source>
</reference>
<comment type="caution">
    <text evidence="2">The sequence shown here is derived from an EMBL/GenBank/DDBJ whole genome shotgun (WGS) entry which is preliminary data.</text>
</comment>
<keyword evidence="1" id="KW-0732">Signal</keyword>
<proteinExistence type="predicted"/>